<dbReference type="InterPro" id="IPR015815">
    <property type="entry name" value="HIBADH-related"/>
</dbReference>
<evidence type="ECO:0000259" key="6">
    <source>
        <dbReference type="Pfam" id="PF14833"/>
    </source>
</evidence>
<evidence type="ECO:0000259" key="5">
    <source>
        <dbReference type="Pfam" id="PF03446"/>
    </source>
</evidence>
<dbReference type="PANTHER" id="PTHR43060:SF15">
    <property type="entry name" value="3-HYDROXYISOBUTYRATE DEHYDROGENASE-LIKE 1, MITOCHONDRIAL-RELATED"/>
    <property type="match status" value="1"/>
</dbReference>
<protein>
    <submittedName>
        <fullName evidence="7">NAD(P)-dependent oxidoreductase</fullName>
    </submittedName>
</protein>
<feature type="domain" description="6-phosphogluconate dehydrogenase NADP-binding" evidence="5">
    <location>
        <begin position="2"/>
        <end position="159"/>
    </location>
</feature>
<dbReference type="EMBL" id="JADKPV010000001">
    <property type="protein sequence ID" value="MBF4500755.1"/>
    <property type="molecule type" value="Genomic_DNA"/>
</dbReference>
<dbReference type="PIRSF" id="PIRSF000103">
    <property type="entry name" value="HIBADH"/>
    <property type="match status" value="1"/>
</dbReference>
<dbReference type="GO" id="GO:0051287">
    <property type="term" value="F:NAD binding"/>
    <property type="evidence" value="ECO:0007669"/>
    <property type="project" value="InterPro"/>
</dbReference>
<dbReference type="InterPro" id="IPR036291">
    <property type="entry name" value="NAD(P)-bd_dom_sf"/>
</dbReference>
<gene>
    <name evidence="7" type="ORF">IRY55_05195</name>
</gene>
<keyword evidence="3" id="KW-0520">NAD</keyword>
<proteinExistence type="inferred from homology"/>
<dbReference type="PANTHER" id="PTHR43060">
    <property type="entry name" value="3-HYDROXYISOBUTYRATE DEHYDROGENASE-LIKE 1, MITOCHONDRIAL-RELATED"/>
    <property type="match status" value="1"/>
</dbReference>
<comment type="similarity">
    <text evidence="1">Belongs to the HIBADH-related family.</text>
</comment>
<dbReference type="InterPro" id="IPR008927">
    <property type="entry name" value="6-PGluconate_DH-like_C_sf"/>
</dbReference>
<evidence type="ECO:0000313" key="7">
    <source>
        <dbReference type="EMBL" id="MBF4500755.1"/>
    </source>
</evidence>
<dbReference type="Proteomes" id="UP000622653">
    <property type="component" value="Unassembled WGS sequence"/>
</dbReference>
<keyword evidence="2" id="KW-0560">Oxidoreductase</keyword>
<evidence type="ECO:0000313" key="8">
    <source>
        <dbReference type="Proteomes" id="UP000622653"/>
    </source>
</evidence>
<dbReference type="AlphaFoldDB" id="A0A8J7G252"/>
<dbReference type="Pfam" id="PF14833">
    <property type="entry name" value="NAD_binding_11"/>
    <property type="match status" value="1"/>
</dbReference>
<feature type="domain" description="3-hydroxyisobutyrate dehydrogenase-like NAD-binding" evidence="6">
    <location>
        <begin position="164"/>
        <end position="283"/>
    </location>
</feature>
<dbReference type="GO" id="GO:0016491">
    <property type="term" value="F:oxidoreductase activity"/>
    <property type="evidence" value="ECO:0007669"/>
    <property type="project" value="UniProtKB-KW"/>
</dbReference>
<dbReference type="InterPro" id="IPR013328">
    <property type="entry name" value="6PGD_dom2"/>
</dbReference>
<evidence type="ECO:0000256" key="3">
    <source>
        <dbReference type="ARBA" id="ARBA00023027"/>
    </source>
</evidence>
<evidence type="ECO:0000256" key="2">
    <source>
        <dbReference type="ARBA" id="ARBA00023002"/>
    </source>
</evidence>
<name>A0A8J7G252_9BACL</name>
<dbReference type="Gene3D" id="1.10.1040.10">
    <property type="entry name" value="N-(1-d-carboxylethyl)-l-norvaline Dehydrogenase, domain 2"/>
    <property type="match status" value="1"/>
</dbReference>
<accession>A0A8J7G252</accession>
<dbReference type="InterPro" id="IPR029154">
    <property type="entry name" value="HIBADH-like_NADP-bd"/>
</dbReference>
<dbReference type="InterPro" id="IPR006115">
    <property type="entry name" value="6PGDH_NADP-bd"/>
</dbReference>
<evidence type="ECO:0000256" key="4">
    <source>
        <dbReference type="PIRSR" id="PIRSR000103-1"/>
    </source>
</evidence>
<dbReference type="GO" id="GO:0050661">
    <property type="term" value="F:NADP binding"/>
    <property type="evidence" value="ECO:0007669"/>
    <property type="project" value="InterPro"/>
</dbReference>
<dbReference type="Gene3D" id="3.40.50.720">
    <property type="entry name" value="NAD(P)-binding Rossmann-like Domain"/>
    <property type="match status" value="1"/>
</dbReference>
<evidence type="ECO:0000256" key="1">
    <source>
        <dbReference type="ARBA" id="ARBA00009080"/>
    </source>
</evidence>
<dbReference type="SUPFAM" id="SSF48179">
    <property type="entry name" value="6-phosphogluconate dehydrogenase C-terminal domain-like"/>
    <property type="match status" value="1"/>
</dbReference>
<comment type="caution">
    <text evidence="7">The sequence shown here is derived from an EMBL/GenBank/DDBJ whole genome shotgun (WGS) entry which is preliminary data.</text>
</comment>
<dbReference type="SUPFAM" id="SSF51735">
    <property type="entry name" value="NAD(P)-binding Rossmann-fold domains"/>
    <property type="match status" value="1"/>
</dbReference>
<dbReference type="RefSeq" id="WP_194562178.1">
    <property type="nucleotide sequence ID" value="NZ_JADKPV010000001.1"/>
</dbReference>
<organism evidence="7 8">
    <name type="scientific">Savagea serpentis</name>
    <dbReference type="NCBI Taxonomy" id="2785297"/>
    <lineage>
        <taxon>Bacteria</taxon>
        <taxon>Bacillati</taxon>
        <taxon>Bacillota</taxon>
        <taxon>Bacilli</taxon>
        <taxon>Bacillales</taxon>
        <taxon>Caryophanaceae</taxon>
        <taxon>Savagea</taxon>
    </lineage>
</organism>
<keyword evidence="8" id="KW-1185">Reference proteome</keyword>
<dbReference type="Pfam" id="PF03446">
    <property type="entry name" value="NAD_binding_2"/>
    <property type="match status" value="1"/>
</dbReference>
<reference evidence="7" key="1">
    <citation type="submission" date="2020-11" db="EMBL/GenBank/DDBJ databases">
        <title>Multidrug resistant novel bacterium Savagea serpentis sp. nov., isolated from the scats of a vine snake (Ahaetulla nasuta).</title>
        <authorList>
            <person name="Venkata Ramana V."/>
            <person name="Vikas Patil S."/>
            <person name="Yogita Lugani V."/>
        </authorList>
    </citation>
    <scope>NUCLEOTIDE SEQUENCE</scope>
    <source>
        <strain evidence="7">SN6</strain>
    </source>
</reference>
<feature type="active site" evidence="4">
    <location>
        <position position="170"/>
    </location>
</feature>
<sequence length="290" mass="31224">MQIGFIGTGVMGSSMIRNLRKAGFEVNMYNRTRAKAEALEETGARVLDTVKEIAETSDVIMTIVGYPIDVEETYFGADGLLENAKEGTIFIDLTTSSPLLAEKIGESAAKHGMFALDAPVSGGDIGAKNGTLSIMVGGEEEAYEKVQPIFQAIGQNIMLHGPAGSGQHAKMSNQIAVAGTMLSVSEALLYANKTGLDPERARQTIAPGAGGSWTMDNLGPRMLKGDTDPGFFVKHFVKDMRIAQEVAKELNFKTPGLDLALELYEQIESEGLGERGTQVIYEWLLSQQRS</sequence>